<evidence type="ECO:0000256" key="1">
    <source>
        <dbReference type="SAM" id="MobiDB-lite"/>
    </source>
</evidence>
<dbReference type="AlphaFoldDB" id="A0A8C2Y2X1"/>
<feature type="compositionally biased region" description="Basic and acidic residues" evidence="1">
    <location>
        <begin position="86"/>
        <end position="131"/>
    </location>
</feature>
<evidence type="ECO:0000313" key="2">
    <source>
        <dbReference type="Ensembl" id="ENSCHIP00010041664.1"/>
    </source>
</evidence>
<protein>
    <submittedName>
        <fullName evidence="2">Uncharacterized protein</fullName>
    </submittedName>
</protein>
<feature type="compositionally biased region" description="Basic and acidic residues" evidence="1">
    <location>
        <begin position="28"/>
        <end position="41"/>
    </location>
</feature>
<proteinExistence type="predicted"/>
<feature type="region of interest" description="Disordered" evidence="1">
    <location>
        <begin position="1"/>
        <end position="145"/>
    </location>
</feature>
<reference evidence="2" key="1">
    <citation type="submission" date="2019-03" db="EMBL/GenBank/DDBJ databases">
        <title>Genome sequencing and reference-guided assembly of Black Bengal Goat (Capra hircus).</title>
        <authorList>
            <person name="Siddiki A.Z."/>
            <person name="Baten A."/>
            <person name="Billah M."/>
            <person name="Alam M.A.U."/>
            <person name="Shawrob K.S.M."/>
            <person name="Saha S."/>
            <person name="Chowdhury M."/>
            <person name="Rahman A.H."/>
            <person name="Stear M."/>
            <person name="Miah G."/>
            <person name="Das G.B."/>
            <person name="Hossain M.M."/>
            <person name="Kumkum M."/>
            <person name="Islam M.S."/>
            <person name="Mollah A.M."/>
            <person name="Ahsan A."/>
            <person name="Tusar F."/>
            <person name="Khan M.K.I."/>
        </authorList>
    </citation>
    <scope>NUCLEOTIDE SEQUENCE [LARGE SCALE GENOMIC DNA]</scope>
</reference>
<organism evidence="2">
    <name type="scientific">Capra hircus</name>
    <name type="common">Goat</name>
    <dbReference type="NCBI Taxonomy" id="9925"/>
    <lineage>
        <taxon>Eukaryota</taxon>
        <taxon>Metazoa</taxon>
        <taxon>Chordata</taxon>
        <taxon>Craniata</taxon>
        <taxon>Vertebrata</taxon>
        <taxon>Euteleostomi</taxon>
        <taxon>Mammalia</taxon>
        <taxon>Eutheria</taxon>
        <taxon>Laurasiatheria</taxon>
        <taxon>Artiodactyla</taxon>
        <taxon>Ruminantia</taxon>
        <taxon>Pecora</taxon>
        <taxon>Bovidae</taxon>
        <taxon>Caprinae</taxon>
        <taxon>Capra</taxon>
    </lineage>
</organism>
<name>A0A8C2Y2X1_CAPHI</name>
<reference evidence="2" key="2">
    <citation type="submission" date="2025-08" db="UniProtKB">
        <authorList>
            <consortium name="Ensembl"/>
        </authorList>
    </citation>
    <scope>IDENTIFICATION</scope>
</reference>
<sequence>MTFLSGSACGPLARVRTRGAGVAWGRARSRDAREGSASRIERRLRRRGSGRDTHSRFLPPSPARAGGRGRRRGTQKESEGAGVAGGKERTGECRPERSEGGKMADRFSRFNEDRDFQGNHFDQYEEGHLEIEQASLDKPIESPSF</sequence>
<dbReference type="Ensembl" id="ENSCHIT00010058019.1">
    <property type="protein sequence ID" value="ENSCHIP00010041664.1"/>
    <property type="gene ID" value="ENSCHIG00010030441.1"/>
</dbReference>
<accession>A0A8C2Y2X1</accession>